<dbReference type="InterPro" id="IPR036236">
    <property type="entry name" value="Znf_C2H2_sf"/>
</dbReference>
<keyword evidence="7" id="KW-0805">Transcription regulation</keyword>
<evidence type="ECO:0000256" key="8">
    <source>
        <dbReference type="ARBA" id="ARBA00023125"/>
    </source>
</evidence>
<protein>
    <recommendedName>
        <fullName evidence="12">Zinc finger protein 219</fullName>
    </recommendedName>
</protein>
<dbReference type="FunFam" id="3.30.160.60:FF:001140">
    <property type="entry name" value="Zinc finger protein 219"/>
    <property type="match status" value="1"/>
</dbReference>
<comment type="subcellular location">
    <subcellularLocation>
        <location evidence="1">Nucleus</location>
    </subcellularLocation>
</comment>
<keyword evidence="3" id="KW-0479">Metal-binding</keyword>
<feature type="non-terminal residue" evidence="13">
    <location>
        <position position="1063"/>
    </location>
</feature>
<evidence type="ECO:0000313" key="13">
    <source>
        <dbReference type="EMBL" id="KAG2462562.1"/>
    </source>
</evidence>
<evidence type="ECO:0000256" key="3">
    <source>
        <dbReference type="ARBA" id="ARBA00022723"/>
    </source>
</evidence>
<dbReference type="FunFam" id="3.30.160.60:FF:000478">
    <property type="entry name" value="Zinc finger protein 133"/>
    <property type="match status" value="1"/>
</dbReference>
<reference evidence="13 14" key="1">
    <citation type="journal article" date="2021" name="Cell">
        <title>Tracing the genetic footprints of vertebrate landing in non-teleost ray-finned fishes.</title>
        <authorList>
            <person name="Bi X."/>
            <person name="Wang K."/>
            <person name="Yang L."/>
            <person name="Pan H."/>
            <person name="Jiang H."/>
            <person name="Wei Q."/>
            <person name="Fang M."/>
            <person name="Yu H."/>
            <person name="Zhu C."/>
            <person name="Cai Y."/>
            <person name="He Y."/>
            <person name="Gan X."/>
            <person name="Zeng H."/>
            <person name="Yu D."/>
            <person name="Zhu Y."/>
            <person name="Jiang H."/>
            <person name="Qiu Q."/>
            <person name="Yang H."/>
            <person name="Zhang Y.E."/>
            <person name="Wang W."/>
            <person name="Zhu M."/>
            <person name="He S."/>
            <person name="Zhang G."/>
        </authorList>
    </citation>
    <scope>NUCLEOTIDE SEQUENCE [LARGE SCALE GENOMIC DNA]</scope>
    <source>
        <strain evidence="13">Bchr_013</strain>
    </source>
</reference>
<dbReference type="OrthoDB" id="8943932at2759"/>
<evidence type="ECO:0000256" key="6">
    <source>
        <dbReference type="ARBA" id="ARBA00022833"/>
    </source>
</evidence>
<dbReference type="GO" id="GO:0008270">
    <property type="term" value="F:zinc ion binding"/>
    <property type="evidence" value="ECO:0007669"/>
    <property type="project" value="UniProtKB-KW"/>
</dbReference>
<dbReference type="GO" id="GO:0000978">
    <property type="term" value="F:RNA polymerase II cis-regulatory region sequence-specific DNA binding"/>
    <property type="evidence" value="ECO:0007669"/>
    <property type="project" value="TreeGrafter"/>
</dbReference>
<dbReference type="SUPFAM" id="SSF57667">
    <property type="entry name" value="beta-beta-alpha zinc fingers"/>
    <property type="match status" value="3"/>
</dbReference>
<dbReference type="PROSITE" id="PS00028">
    <property type="entry name" value="ZINC_FINGER_C2H2_1"/>
    <property type="match status" value="5"/>
</dbReference>
<keyword evidence="5" id="KW-0863">Zinc-finger</keyword>
<evidence type="ECO:0000256" key="5">
    <source>
        <dbReference type="ARBA" id="ARBA00022771"/>
    </source>
</evidence>
<proteinExistence type="inferred from homology"/>
<dbReference type="Gene3D" id="3.30.160.60">
    <property type="entry name" value="Classic Zinc Finger"/>
    <property type="match status" value="7"/>
</dbReference>
<evidence type="ECO:0000256" key="11">
    <source>
        <dbReference type="ARBA" id="ARBA00023242"/>
    </source>
</evidence>
<dbReference type="Pfam" id="PF00096">
    <property type="entry name" value="zf-C2H2"/>
    <property type="match status" value="5"/>
</dbReference>
<dbReference type="GO" id="GO:0005634">
    <property type="term" value="C:nucleus"/>
    <property type="evidence" value="ECO:0007669"/>
    <property type="project" value="UniProtKB-SubCell"/>
</dbReference>
<evidence type="ECO:0000313" key="14">
    <source>
        <dbReference type="Proteomes" id="UP000886611"/>
    </source>
</evidence>
<dbReference type="FunFam" id="3.30.160.60:FF:000075">
    <property type="entry name" value="Putative zinc finger protein 536"/>
    <property type="match status" value="2"/>
</dbReference>
<gene>
    <name evidence="13" type="primary">Znf219</name>
    <name evidence="13" type="ORF">GTO96_0000139</name>
</gene>
<keyword evidence="6" id="KW-0862">Zinc</keyword>
<dbReference type="InterPro" id="IPR013087">
    <property type="entry name" value="Znf_C2H2_type"/>
</dbReference>
<evidence type="ECO:0000256" key="2">
    <source>
        <dbReference type="ARBA" id="ARBA00006991"/>
    </source>
</evidence>
<dbReference type="Proteomes" id="UP000886611">
    <property type="component" value="Unassembled WGS sequence"/>
</dbReference>
<dbReference type="PANTHER" id="PTHR45925:SF1">
    <property type="entry name" value="ZINC FINGER PROTEIN 219"/>
    <property type="match status" value="1"/>
</dbReference>
<evidence type="ECO:0000256" key="12">
    <source>
        <dbReference type="ARBA" id="ARBA00067251"/>
    </source>
</evidence>
<name>A0A8X7X6B1_POLSE</name>
<comment type="similarity">
    <text evidence="2">Belongs to the krueppel C2H2-type zinc-finger protein family.</text>
</comment>
<dbReference type="GO" id="GO:0000981">
    <property type="term" value="F:DNA-binding transcription factor activity, RNA polymerase II-specific"/>
    <property type="evidence" value="ECO:0007669"/>
    <property type="project" value="TreeGrafter"/>
</dbReference>
<keyword evidence="8" id="KW-0238">DNA-binding</keyword>
<keyword evidence="14" id="KW-1185">Reference proteome</keyword>
<comment type="caution">
    <text evidence="13">The sequence shown here is derived from an EMBL/GenBank/DDBJ whole genome shotgun (WGS) entry which is preliminary data.</text>
</comment>
<evidence type="ECO:0000256" key="4">
    <source>
        <dbReference type="ARBA" id="ARBA00022737"/>
    </source>
</evidence>
<keyword evidence="4" id="KW-0677">Repeat</keyword>
<dbReference type="InterPro" id="IPR051967">
    <property type="entry name" value="Krueppel_C2H2-ZF"/>
</dbReference>
<dbReference type="PROSITE" id="PS50157">
    <property type="entry name" value="ZINC_FINGER_C2H2_2"/>
    <property type="match status" value="7"/>
</dbReference>
<keyword evidence="11" id="KW-0539">Nucleus</keyword>
<dbReference type="FunFam" id="3.30.160.60:FF:001038">
    <property type="entry name" value="Zinc finger protein 217"/>
    <property type="match status" value="1"/>
</dbReference>
<keyword evidence="10" id="KW-0804">Transcription</keyword>
<keyword evidence="9" id="KW-0010">Activator</keyword>
<accession>A0A8X7X6B1</accession>
<feature type="non-terminal residue" evidence="13">
    <location>
        <position position="1"/>
    </location>
</feature>
<evidence type="ECO:0000256" key="1">
    <source>
        <dbReference type="ARBA" id="ARBA00004123"/>
    </source>
</evidence>
<dbReference type="PANTHER" id="PTHR45925">
    <property type="entry name" value="ZINC FINGER PROTEIN"/>
    <property type="match status" value="1"/>
</dbReference>
<evidence type="ECO:0000256" key="9">
    <source>
        <dbReference type="ARBA" id="ARBA00023159"/>
    </source>
</evidence>
<dbReference type="EMBL" id="JAATIS010004040">
    <property type="protein sequence ID" value="KAG2462562.1"/>
    <property type="molecule type" value="Genomic_DNA"/>
</dbReference>
<dbReference type="AlphaFoldDB" id="A0A8X7X6B1"/>
<evidence type="ECO:0000256" key="7">
    <source>
        <dbReference type="ARBA" id="ARBA00023015"/>
    </source>
</evidence>
<dbReference type="SMART" id="SM00355">
    <property type="entry name" value="ZnF_C2H2"/>
    <property type="match status" value="9"/>
</dbReference>
<evidence type="ECO:0000256" key="10">
    <source>
        <dbReference type="ARBA" id="ARBA00023163"/>
    </source>
</evidence>
<organism evidence="13 14">
    <name type="scientific">Polypterus senegalus</name>
    <name type="common">Senegal bichir</name>
    <dbReference type="NCBI Taxonomy" id="55291"/>
    <lineage>
        <taxon>Eukaryota</taxon>
        <taxon>Metazoa</taxon>
        <taxon>Chordata</taxon>
        <taxon>Craniata</taxon>
        <taxon>Vertebrata</taxon>
        <taxon>Euteleostomi</taxon>
        <taxon>Actinopterygii</taxon>
        <taxon>Polypteriformes</taxon>
        <taxon>Polypteridae</taxon>
        <taxon>Polypterus</taxon>
    </lineage>
</organism>
<sequence length="1063" mass="116271">MDSSVNPANSNLVLPGPDLHHSPQSLDEISPIPSSNELESSIHNRKDSPGKPPPPKEEESHEPVSPRPAAAFFPGDKESSLQDVEPSQAYSEPEGVLALGLRDASLRPAEALSLGVQEASPVPSGILGLRVPCFSPRALEAALSLDGDQDLSLDDELDLQHFYNGQGGISDAVDSDGNPRSTRKYPCKVCGKRFRFNSILSLHMRIHTGEKPFVCPYCGHRAAQKGNLKIHLRTHRPNQDNSDSQEAGVNQNEESKILLELEERASQRGKVLKEELETPPPVAPTLILSPAPPVQIPVTGFRCKSCKGKFRTAEELARHVRILHNPYKCTLCSFSAALEEELVAHVEGEHLDGLTVGQAEEQTTAPLAAVVAPPAFRCEVCGQAFTQSWFLKGHMRKHKDSLDHKCQVCGRGFKEPWFLKNHMKVHLNKLGLKGDIATGVSHGEVGSRVQTLSGEQVYGSLYSGLLLAGGRNNQERENLNKLLAHGTSIDEANKNPLLGYLSLAQPADGSSCVERLQAAAQVAEMGGRDGGGGGGGSGSHGVWQLVARSLAAAQHQQKNNSVTGENGLRTSGSSPSPSLRERIRGVAGKDCPYCGKTFRSSHHLKVHLRVHTGERPYKCPHCDYAGTQSGSLKYHLQRHHREQRNASATADGHPTLLGSKRANFGRHDIGSRGLVGASAAGFSGKNMSPQWPGRPPPQRTHSRHSEDKRHTQSTGIVNKLFHNISELEGSVRGSQNLQSLRSPYKECPPKESKDGKIVPAPKVSRRKPLTTNKIPVSSSNGRAEFEPLDLSRRPSQETPDGVTLHQCLFCPFTTSSVELMAMHLQVNHTSKSRRKERERSIDDNRHPHQPSSWAGYGLSLLAACGWKVNKDTEESKDDPYEMDIQRSSVLRNEVQSNGTLSMDTSPGASTADDLELSGLTQYGGESEEDQDRDEYKDAKDQEMVHPVKCDNDNKDGNIKNITQSDEVMHFQDCEQIPGGTTGQGKECQPNITLNLKMPSEVPISPMYSPGMADRHDVSCISEDEENLIMYEENSLNIENVERCMETQETNRLALSNKCGQDDD</sequence>